<evidence type="ECO:0000313" key="2">
    <source>
        <dbReference type="Proteomes" id="UP000031014"/>
    </source>
</evidence>
<dbReference type="Proteomes" id="UP000031014">
    <property type="component" value="Unassembled WGS sequence"/>
</dbReference>
<organism evidence="1 2">
    <name type="scientific">Mesobacillus selenatarsenatis (strain DSM 18680 / JCM 14380 / FERM P-15431 / SF-1)</name>
    <dbReference type="NCBI Taxonomy" id="1321606"/>
    <lineage>
        <taxon>Bacteria</taxon>
        <taxon>Bacillati</taxon>
        <taxon>Bacillota</taxon>
        <taxon>Bacilli</taxon>
        <taxon>Bacillales</taxon>
        <taxon>Bacillaceae</taxon>
        <taxon>Mesobacillus</taxon>
    </lineage>
</organism>
<reference evidence="1 2" key="1">
    <citation type="submission" date="2013-06" db="EMBL/GenBank/DDBJ databases">
        <title>Whole genome shotgun sequence of Bacillus selenatarsenatis SF-1.</title>
        <authorList>
            <person name="Kuroda M."/>
            <person name="Sei K."/>
            <person name="Yamashita M."/>
            <person name="Ike M."/>
        </authorList>
    </citation>
    <scope>NUCLEOTIDE SEQUENCE [LARGE SCALE GENOMIC DNA]</scope>
    <source>
        <strain evidence="1 2">SF-1</strain>
    </source>
</reference>
<dbReference type="RefSeq" id="WP_269745728.1">
    <property type="nucleotide sequence ID" value="NZ_BASE01000044.1"/>
</dbReference>
<sequence length="41" mass="4584">MVAGIIMLAGLCLFEIILAKIALGNAEIEEFNFEEFFYGKD</sequence>
<proteinExistence type="predicted"/>
<dbReference type="EMBL" id="BASE01000044">
    <property type="protein sequence ID" value="GAM13921.1"/>
    <property type="molecule type" value="Genomic_DNA"/>
</dbReference>
<evidence type="ECO:0000313" key="1">
    <source>
        <dbReference type="EMBL" id="GAM13921.1"/>
    </source>
</evidence>
<accession>A0A0A8X741</accession>
<dbReference type="STRING" id="1321606.SAMD00020551_2068"/>
<gene>
    <name evidence="1" type="ORF">SAMD00020551_2068</name>
</gene>
<name>A0A0A8X741_MESS1</name>
<comment type="caution">
    <text evidence="1">The sequence shown here is derived from an EMBL/GenBank/DDBJ whole genome shotgun (WGS) entry which is preliminary data.</text>
</comment>
<keyword evidence="2" id="KW-1185">Reference proteome</keyword>
<dbReference type="AlphaFoldDB" id="A0A0A8X741"/>
<protein>
    <submittedName>
        <fullName evidence="1">Uncharacterized protein</fullName>
    </submittedName>
</protein>